<keyword evidence="6" id="KW-0864">Zinc transport</keyword>
<dbReference type="Gene3D" id="3.30.70.1350">
    <property type="entry name" value="Cation efflux protein, cytoplasmic domain"/>
    <property type="match status" value="1"/>
</dbReference>
<evidence type="ECO:0000256" key="10">
    <source>
        <dbReference type="SAM" id="Phobius"/>
    </source>
</evidence>
<name>A0ABX7WYN1_9GAMM</name>
<keyword evidence="5 10" id="KW-0812">Transmembrane</keyword>
<dbReference type="Pfam" id="PF01545">
    <property type="entry name" value="Cation_efflux"/>
    <property type="match status" value="1"/>
</dbReference>
<feature type="domain" description="Cation efflux protein cytoplasmic" evidence="12">
    <location>
        <begin position="233"/>
        <end position="310"/>
    </location>
</feature>
<evidence type="ECO:0000256" key="6">
    <source>
        <dbReference type="ARBA" id="ARBA00022906"/>
    </source>
</evidence>
<evidence type="ECO:0000313" key="13">
    <source>
        <dbReference type="EMBL" id="QTR48282.1"/>
    </source>
</evidence>
<evidence type="ECO:0000256" key="5">
    <source>
        <dbReference type="ARBA" id="ARBA00022692"/>
    </source>
</evidence>
<evidence type="ECO:0000256" key="1">
    <source>
        <dbReference type="ARBA" id="ARBA00004141"/>
    </source>
</evidence>
<keyword evidence="3" id="KW-0813">Transport</keyword>
<dbReference type="NCBIfam" id="TIGR01297">
    <property type="entry name" value="CDF"/>
    <property type="match status" value="1"/>
</dbReference>
<dbReference type="InterPro" id="IPR027469">
    <property type="entry name" value="Cation_efflux_TMD_sf"/>
</dbReference>
<accession>A0ABX7WYN1</accession>
<keyword evidence="4" id="KW-0408">Iron</keyword>
<keyword evidence="4" id="KW-0410">Iron transport</keyword>
<evidence type="ECO:0000259" key="12">
    <source>
        <dbReference type="Pfam" id="PF16916"/>
    </source>
</evidence>
<keyword evidence="6" id="KW-0406">Ion transport</keyword>
<keyword evidence="6" id="KW-0862">Zinc</keyword>
<feature type="domain" description="Cation efflux protein transmembrane" evidence="11">
    <location>
        <begin position="35"/>
        <end position="228"/>
    </location>
</feature>
<evidence type="ECO:0000256" key="9">
    <source>
        <dbReference type="SAM" id="MobiDB-lite"/>
    </source>
</evidence>
<gene>
    <name evidence="13" type="ORF">J9253_00855</name>
</gene>
<dbReference type="InterPro" id="IPR002524">
    <property type="entry name" value="Cation_efflux"/>
</dbReference>
<evidence type="ECO:0000256" key="3">
    <source>
        <dbReference type="ARBA" id="ARBA00022448"/>
    </source>
</evidence>
<feature type="transmembrane region" description="Helical" evidence="10">
    <location>
        <begin position="203"/>
        <end position="221"/>
    </location>
</feature>
<feature type="compositionally biased region" description="Basic and acidic residues" evidence="9">
    <location>
        <begin position="11"/>
        <end position="20"/>
    </location>
</feature>
<dbReference type="EMBL" id="CP072801">
    <property type="protein sequence ID" value="QTR48282.1"/>
    <property type="molecule type" value="Genomic_DNA"/>
</dbReference>
<feature type="region of interest" description="Disordered" evidence="9">
    <location>
        <begin position="1"/>
        <end position="20"/>
    </location>
</feature>
<feature type="transmembrane region" description="Helical" evidence="10">
    <location>
        <begin position="178"/>
        <end position="197"/>
    </location>
</feature>
<dbReference type="InterPro" id="IPR050291">
    <property type="entry name" value="CDF_Transporter"/>
</dbReference>
<protein>
    <submittedName>
        <fullName evidence="13">Cation transporter</fullName>
    </submittedName>
</protein>
<organism evidence="13 14">
    <name type="scientific">Thiothrix litoralis</name>
    <dbReference type="NCBI Taxonomy" id="2891210"/>
    <lineage>
        <taxon>Bacteria</taxon>
        <taxon>Pseudomonadati</taxon>
        <taxon>Pseudomonadota</taxon>
        <taxon>Gammaproteobacteria</taxon>
        <taxon>Thiotrichales</taxon>
        <taxon>Thiotrichaceae</taxon>
        <taxon>Thiothrix</taxon>
    </lineage>
</organism>
<sequence>MMGGHHHSHHVEKILPETTHISREERQSATRKVTLVGAALNTVLSLAQIAGGFLTQSQALIADGFHTLSDLVSDFVVLFASHLAHQEADDNHPYGHGRIETLATVILGLMLAGVAVAIFMQAWGRMFSGVPLPIPQPIALAFAAAAIIGKEALYHYTMRTAKRVNSPMLKANAWHHRSDAISSVIVLLGIAGAQFGYPWLDPVAAMVVAAMILYMAAQLIMESTSELVDTGLAPEEVQEIHDFIADIEGVENVHLLRTRRMGGNVLADAHLQVNGRISVSEGHFISDQVMHRLRKRFPDIKDVIIHIDPEDDETAHPSQNLPSREELLATLQAMPATAALWPAIDDFTLHYNDGKIQLELMLQETPSPEAIRTFQQACDSITCIEHLGFFTKLVHS</sequence>
<evidence type="ECO:0000259" key="11">
    <source>
        <dbReference type="Pfam" id="PF01545"/>
    </source>
</evidence>
<dbReference type="InterPro" id="IPR036837">
    <property type="entry name" value="Cation_efflux_CTD_sf"/>
</dbReference>
<dbReference type="Gene3D" id="1.20.1510.10">
    <property type="entry name" value="Cation efflux protein transmembrane domain"/>
    <property type="match status" value="1"/>
</dbReference>
<dbReference type="SUPFAM" id="SSF160240">
    <property type="entry name" value="Cation efflux protein cytoplasmic domain-like"/>
    <property type="match status" value="1"/>
</dbReference>
<evidence type="ECO:0000256" key="8">
    <source>
        <dbReference type="ARBA" id="ARBA00023136"/>
    </source>
</evidence>
<dbReference type="Proteomes" id="UP000672039">
    <property type="component" value="Chromosome"/>
</dbReference>
<keyword evidence="7 10" id="KW-1133">Transmembrane helix</keyword>
<comment type="similarity">
    <text evidence="2">Belongs to the cation diffusion facilitator (CDF) transporter (TC 2.A.4) family. FieF subfamily.</text>
</comment>
<dbReference type="Pfam" id="PF16916">
    <property type="entry name" value="ZT_dimer"/>
    <property type="match status" value="1"/>
</dbReference>
<dbReference type="InterPro" id="IPR027470">
    <property type="entry name" value="Cation_efflux_CTD"/>
</dbReference>
<reference evidence="13 14" key="1">
    <citation type="submission" date="2021-04" db="EMBL/GenBank/DDBJ databases">
        <title>Genomics, taxonomy and metabolism of representatives of sulfur bacteria of the genus Thiothrix: Thiothrix fructosivorans QT, Thiothrix unzii A1T and three new species, Thiothrix subterranea sp. nov., Thiothrix litoralis sp. nov. and 'Candidatus Thiothrix anitrata' sp. nov.</title>
        <authorList>
            <person name="Ravin N.V."/>
            <person name="Smolyakov D."/>
            <person name="Rudenko T.S."/>
            <person name="Mardanov A.V."/>
            <person name="Beletsky A.V."/>
            <person name="Markov N.D."/>
            <person name="Fomenkov A.I."/>
            <person name="Roberts R.J."/>
            <person name="Karnachuk O.V."/>
            <person name="Novikov A."/>
            <person name="Grabovich M.Y."/>
        </authorList>
    </citation>
    <scope>NUCLEOTIDE SEQUENCE [LARGE SCALE GENOMIC DNA]</scope>
    <source>
        <strain evidence="13 14">AS</strain>
    </source>
</reference>
<evidence type="ECO:0000313" key="14">
    <source>
        <dbReference type="Proteomes" id="UP000672039"/>
    </source>
</evidence>
<dbReference type="PANTHER" id="PTHR43840:SF15">
    <property type="entry name" value="MITOCHONDRIAL METAL TRANSPORTER 1-RELATED"/>
    <property type="match status" value="1"/>
</dbReference>
<dbReference type="InterPro" id="IPR058533">
    <property type="entry name" value="Cation_efflux_TM"/>
</dbReference>
<evidence type="ECO:0000256" key="7">
    <source>
        <dbReference type="ARBA" id="ARBA00022989"/>
    </source>
</evidence>
<keyword evidence="8 10" id="KW-0472">Membrane</keyword>
<dbReference type="SUPFAM" id="SSF161111">
    <property type="entry name" value="Cation efflux protein transmembrane domain-like"/>
    <property type="match status" value="1"/>
</dbReference>
<feature type="transmembrane region" description="Helical" evidence="10">
    <location>
        <begin position="102"/>
        <end position="123"/>
    </location>
</feature>
<comment type="subcellular location">
    <subcellularLocation>
        <location evidence="1">Membrane</location>
        <topology evidence="1">Multi-pass membrane protein</topology>
    </subcellularLocation>
</comment>
<dbReference type="PANTHER" id="PTHR43840">
    <property type="entry name" value="MITOCHONDRIAL METAL TRANSPORTER 1-RELATED"/>
    <property type="match status" value="1"/>
</dbReference>
<proteinExistence type="inferred from homology"/>
<keyword evidence="14" id="KW-1185">Reference proteome</keyword>
<evidence type="ECO:0000256" key="2">
    <source>
        <dbReference type="ARBA" id="ARBA00010212"/>
    </source>
</evidence>
<feature type="transmembrane region" description="Helical" evidence="10">
    <location>
        <begin position="138"/>
        <end position="157"/>
    </location>
</feature>
<evidence type="ECO:0000256" key="4">
    <source>
        <dbReference type="ARBA" id="ARBA00022496"/>
    </source>
</evidence>
<feature type="compositionally biased region" description="Basic residues" evidence="9">
    <location>
        <begin position="1"/>
        <end position="10"/>
    </location>
</feature>